<keyword evidence="4" id="KW-1003">Cell membrane</keyword>
<feature type="transmembrane region" description="Helical" evidence="11">
    <location>
        <begin position="84"/>
        <end position="105"/>
    </location>
</feature>
<evidence type="ECO:0000256" key="11">
    <source>
        <dbReference type="SAM" id="Phobius"/>
    </source>
</evidence>
<evidence type="ECO:0000313" key="13">
    <source>
        <dbReference type="Proteomes" id="UP000299102"/>
    </source>
</evidence>
<keyword evidence="5 11" id="KW-0812">Transmembrane</keyword>
<keyword evidence="8" id="KW-0406">Ion transport</keyword>
<dbReference type="AlphaFoldDB" id="A0A4C1VC11"/>
<dbReference type="EMBL" id="BGZK01000310">
    <property type="protein sequence ID" value="GBP35832.1"/>
    <property type="molecule type" value="Genomic_DNA"/>
</dbReference>
<sequence>MNTRGPRGGNYAMPASWSEIRYLLEEGLGLWRVSGLMKGELSSTDGIPHMLPRLSLVPPCSRSSSADIPPPHIRSPLSHGDESLTVVLSAFYAKLLIVLGIAFPITSTIQNERYTNYISDVFTVFLYITSMLFLAYTFYHLRIAKKIKNVIAAMITKELFDGLLGGLILEVWRTDDYGNHLFARPLQRSTPIWNFVHTFYFDKKSKQF</sequence>
<comment type="similarity">
    <text evidence="2">Belongs to the otopetrin family.</text>
</comment>
<keyword evidence="9 11" id="KW-0472">Membrane</keyword>
<evidence type="ECO:0000256" key="8">
    <source>
        <dbReference type="ARBA" id="ARBA00023065"/>
    </source>
</evidence>
<evidence type="ECO:0000256" key="9">
    <source>
        <dbReference type="ARBA" id="ARBA00023136"/>
    </source>
</evidence>
<evidence type="ECO:0000256" key="5">
    <source>
        <dbReference type="ARBA" id="ARBA00022692"/>
    </source>
</evidence>
<proteinExistence type="inferred from homology"/>
<comment type="caution">
    <text evidence="12">The sequence shown here is derived from an EMBL/GenBank/DDBJ whole genome shotgun (WGS) entry which is preliminary data.</text>
</comment>
<keyword evidence="3" id="KW-0813">Transport</keyword>
<keyword evidence="13" id="KW-1185">Reference proteome</keyword>
<evidence type="ECO:0000256" key="10">
    <source>
        <dbReference type="ARBA" id="ARBA00023303"/>
    </source>
</evidence>
<dbReference type="GO" id="GO:0005886">
    <property type="term" value="C:plasma membrane"/>
    <property type="evidence" value="ECO:0007669"/>
    <property type="project" value="UniProtKB-SubCell"/>
</dbReference>
<dbReference type="OrthoDB" id="6429739at2759"/>
<feature type="transmembrane region" description="Helical" evidence="11">
    <location>
        <begin position="117"/>
        <end position="139"/>
    </location>
</feature>
<evidence type="ECO:0000256" key="2">
    <source>
        <dbReference type="ARBA" id="ARBA00006513"/>
    </source>
</evidence>
<evidence type="ECO:0000313" key="12">
    <source>
        <dbReference type="EMBL" id="GBP35832.1"/>
    </source>
</evidence>
<evidence type="ECO:0000256" key="1">
    <source>
        <dbReference type="ARBA" id="ARBA00004651"/>
    </source>
</evidence>
<evidence type="ECO:0000256" key="4">
    <source>
        <dbReference type="ARBA" id="ARBA00022475"/>
    </source>
</evidence>
<dbReference type="GO" id="GO:0015252">
    <property type="term" value="F:proton channel activity"/>
    <property type="evidence" value="ECO:0007669"/>
    <property type="project" value="InterPro"/>
</dbReference>
<evidence type="ECO:0000256" key="6">
    <source>
        <dbReference type="ARBA" id="ARBA00022781"/>
    </source>
</evidence>
<organism evidence="12 13">
    <name type="scientific">Eumeta variegata</name>
    <name type="common">Bagworm moth</name>
    <name type="synonym">Eumeta japonica</name>
    <dbReference type="NCBI Taxonomy" id="151549"/>
    <lineage>
        <taxon>Eukaryota</taxon>
        <taxon>Metazoa</taxon>
        <taxon>Ecdysozoa</taxon>
        <taxon>Arthropoda</taxon>
        <taxon>Hexapoda</taxon>
        <taxon>Insecta</taxon>
        <taxon>Pterygota</taxon>
        <taxon>Neoptera</taxon>
        <taxon>Endopterygota</taxon>
        <taxon>Lepidoptera</taxon>
        <taxon>Glossata</taxon>
        <taxon>Ditrysia</taxon>
        <taxon>Tineoidea</taxon>
        <taxon>Psychidae</taxon>
        <taxon>Oiketicinae</taxon>
        <taxon>Eumeta</taxon>
    </lineage>
</organism>
<protein>
    <submittedName>
        <fullName evidence="12">Uncharacterized protein</fullName>
    </submittedName>
</protein>
<keyword evidence="10" id="KW-0407">Ion channel</keyword>
<comment type="subcellular location">
    <subcellularLocation>
        <location evidence="1">Cell membrane</location>
        <topology evidence="1">Multi-pass membrane protein</topology>
    </subcellularLocation>
</comment>
<keyword evidence="6" id="KW-0375">Hydrogen ion transport</keyword>
<dbReference type="PANTHER" id="PTHR21522">
    <property type="entry name" value="PROTON CHANNEL OTOP"/>
    <property type="match status" value="1"/>
</dbReference>
<gene>
    <name evidence="12" type="ORF">EVAR_27752_1</name>
</gene>
<evidence type="ECO:0000256" key="3">
    <source>
        <dbReference type="ARBA" id="ARBA00022448"/>
    </source>
</evidence>
<accession>A0A4C1VC11</accession>
<dbReference type="PANTHER" id="PTHR21522:SF61">
    <property type="entry name" value="PROTON CHANNEL OTOPLC"/>
    <property type="match status" value="1"/>
</dbReference>
<name>A0A4C1VC11_EUMVA</name>
<dbReference type="InterPro" id="IPR004878">
    <property type="entry name" value="Otopetrin"/>
</dbReference>
<evidence type="ECO:0000256" key="7">
    <source>
        <dbReference type="ARBA" id="ARBA00022989"/>
    </source>
</evidence>
<reference evidence="12 13" key="1">
    <citation type="journal article" date="2019" name="Commun. Biol.">
        <title>The bagworm genome reveals a unique fibroin gene that provides high tensile strength.</title>
        <authorList>
            <person name="Kono N."/>
            <person name="Nakamura H."/>
            <person name="Ohtoshi R."/>
            <person name="Tomita M."/>
            <person name="Numata K."/>
            <person name="Arakawa K."/>
        </authorList>
    </citation>
    <scope>NUCLEOTIDE SEQUENCE [LARGE SCALE GENOMIC DNA]</scope>
</reference>
<dbReference type="Proteomes" id="UP000299102">
    <property type="component" value="Unassembled WGS sequence"/>
</dbReference>
<keyword evidence="7 11" id="KW-1133">Transmembrane helix</keyword>